<gene>
    <name evidence="1" type="ORF">DPMN_123152</name>
</gene>
<evidence type="ECO:0000313" key="1">
    <source>
        <dbReference type="EMBL" id="KAH3821388.1"/>
    </source>
</evidence>
<proteinExistence type="predicted"/>
<dbReference type="Proteomes" id="UP000828390">
    <property type="component" value="Unassembled WGS sequence"/>
</dbReference>
<evidence type="ECO:0000313" key="2">
    <source>
        <dbReference type="Proteomes" id="UP000828390"/>
    </source>
</evidence>
<sequence>MDIKICCICHHAVEDNEGSKLTVKGCTGINDASMKRQDNVYAVPGNCFHIACRKTYTNANVIARDTKKKTLVQTPDL</sequence>
<reference evidence="1" key="1">
    <citation type="journal article" date="2019" name="bioRxiv">
        <title>The Genome of the Zebra Mussel, Dreissena polymorpha: A Resource for Invasive Species Research.</title>
        <authorList>
            <person name="McCartney M.A."/>
            <person name="Auch B."/>
            <person name="Kono T."/>
            <person name="Mallez S."/>
            <person name="Zhang Y."/>
            <person name="Obille A."/>
            <person name="Becker A."/>
            <person name="Abrahante J.E."/>
            <person name="Garbe J."/>
            <person name="Badalamenti J.P."/>
            <person name="Herman A."/>
            <person name="Mangelson H."/>
            <person name="Liachko I."/>
            <person name="Sullivan S."/>
            <person name="Sone E.D."/>
            <person name="Koren S."/>
            <person name="Silverstein K.A.T."/>
            <person name="Beckman K.B."/>
            <person name="Gohl D.M."/>
        </authorList>
    </citation>
    <scope>NUCLEOTIDE SEQUENCE</scope>
    <source>
        <strain evidence="1">Duluth1</strain>
        <tissue evidence="1">Whole animal</tissue>
    </source>
</reference>
<keyword evidence="2" id="KW-1185">Reference proteome</keyword>
<protein>
    <submittedName>
        <fullName evidence="1">Uncharacterized protein</fullName>
    </submittedName>
</protein>
<accession>A0A9D4JUV6</accession>
<name>A0A9D4JUV6_DREPO</name>
<reference evidence="1" key="2">
    <citation type="submission" date="2020-11" db="EMBL/GenBank/DDBJ databases">
        <authorList>
            <person name="McCartney M.A."/>
            <person name="Auch B."/>
            <person name="Kono T."/>
            <person name="Mallez S."/>
            <person name="Becker A."/>
            <person name="Gohl D.M."/>
            <person name="Silverstein K.A.T."/>
            <person name="Koren S."/>
            <person name="Bechman K.B."/>
            <person name="Herman A."/>
            <person name="Abrahante J.E."/>
            <person name="Garbe J."/>
        </authorList>
    </citation>
    <scope>NUCLEOTIDE SEQUENCE</scope>
    <source>
        <strain evidence="1">Duluth1</strain>
        <tissue evidence="1">Whole animal</tissue>
    </source>
</reference>
<comment type="caution">
    <text evidence="1">The sequence shown here is derived from an EMBL/GenBank/DDBJ whole genome shotgun (WGS) entry which is preliminary data.</text>
</comment>
<dbReference type="AlphaFoldDB" id="A0A9D4JUV6"/>
<dbReference type="EMBL" id="JAIWYP010000005">
    <property type="protein sequence ID" value="KAH3821388.1"/>
    <property type="molecule type" value="Genomic_DNA"/>
</dbReference>
<organism evidence="1 2">
    <name type="scientific">Dreissena polymorpha</name>
    <name type="common">Zebra mussel</name>
    <name type="synonym">Mytilus polymorpha</name>
    <dbReference type="NCBI Taxonomy" id="45954"/>
    <lineage>
        <taxon>Eukaryota</taxon>
        <taxon>Metazoa</taxon>
        <taxon>Spiralia</taxon>
        <taxon>Lophotrochozoa</taxon>
        <taxon>Mollusca</taxon>
        <taxon>Bivalvia</taxon>
        <taxon>Autobranchia</taxon>
        <taxon>Heteroconchia</taxon>
        <taxon>Euheterodonta</taxon>
        <taxon>Imparidentia</taxon>
        <taxon>Neoheterodontei</taxon>
        <taxon>Myida</taxon>
        <taxon>Dreissenoidea</taxon>
        <taxon>Dreissenidae</taxon>
        <taxon>Dreissena</taxon>
    </lineage>
</organism>